<dbReference type="PANTHER" id="PTHR16515:SF49">
    <property type="entry name" value="GASTRULA ZINC FINGER PROTEIN XLCGF49.1-LIKE-RELATED"/>
    <property type="match status" value="1"/>
</dbReference>
<sequence>MSEIYKNTQHQKLKAEWTKASTNENFITQSKEIVKDGEKIKIIEQIVLCQKKPEINNKKEEETKSKKCQICEKSFGANYEEHIRSKHELFECPEKDCNKKFKRKSSLRKHSYFHKGKYKYSCEDCSETFIDKSKFHVHCASKHKKIEKTYECKECSKTFTSPDYLKKHQVTHKDEYKYSCKVCNQKFKWLTSLQTHKQTHVQNKEVLRCEHCSKKFSSQRTLERHMRIHQSQKFQCKLCNAVTSIRKDNIMRHIRHLHSEIARNDIPNFICAIEAVPSSNELINVDVSKSIEEIEIEIDDDDDDTNVLIIDESTIVQEQPEIVDIPETIASDAITSTSLINNRVNVIQWNPNKYQHTQAIVQEKPIQIEEPITQVTEIIDLSEKNNIETEMQQQSKCDNEIQLPPKKKAIAKYDPIEHYRKILGLSETKSPPTVQKQSDEQIFPDHWRKRTSQNFLFRR</sequence>
<dbReference type="GO" id="GO:0003677">
    <property type="term" value="F:DNA binding"/>
    <property type="evidence" value="ECO:0007669"/>
    <property type="project" value="UniProtKB-KW"/>
</dbReference>
<dbReference type="Proteomes" id="UP001107558">
    <property type="component" value="Chromosome 3"/>
</dbReference>
<evidence type="ECO:0000313" key="12">
    <source>
        <dbReference type="EMBL" id="KAG5670504.1"/>
    </source>
</evidence>
<feature type="domain" description="C2H2-type" evidence="11">
    <location>
        <begin position="207"/>
        <end position="234"/>
    </location>
</feature>
<dbReference type="InterPro" id="IPR050331">
    <property type="entry name" value="Zinc_finger"/>
</dbReference>
<comment type="subcellular location">
    <subcellularLocation>
        <location evidence="1">Nucleus</location>
    </subcellularLocation>
</comment>
<dbReference type="PANTHER" id="PTHR16515">
    <property type="entry name" value="PR DOMAIN ZINC FINGER PROTEIN"/>
    <property type="match status" value="1"/>
</dbReference>
<feature type="domain" description="C2H2-type" evidence="11">
    <location>
        <begin position="90"/>
        <end position="119"/>
    </location>
</feature>
<evidence type="ECO:0000256" key="4">
    <source>
        <dbReference type="ARBA" id="ARBA00022771"/>
    </source>
</evidence>
<protein>
    <recommendedName>
        <fullName evidence="11">C2H2-type domain-containing protein</fullName>
    </recommendedName>
</protein>
<evidence type="ECO:0000256" key="8">
    <source>
        <dbReference type="ARBA" id="ARBA00023163"/>
    </source>
</evidence>
<feature type="domain" description="C2H2-type" evidence="11">
    <location>
        <begin position="178"/>
        <end position="205"/>
    </location>
</feature>
<keyword evidence="5" id="KW-0862">Zinc</keyword>
<evidence type="ECO:0000256" key="2">
    <source>
        <dbReference type="ARBA" id="ARBA00022723"/>
    </source>
</evidence>
<evidence type="ECO:0000256" key="7">
    <source>
        <dbReference type="ARBA" id="ARBA00023125"/>
    </source>
</evidence>
<keyword evidence="8" id="KW-0804">Transcription</keyword>
<organism evidence="12 13">
    <name type="scientific">Polypedilum vanderplanki</name>
    <name type="common">Sleeping chironomid midge</name>
    <dbReference type="NCBI Taxonomy" id="319348"/>
    <lineage>
        <taxon>Eukaryota</taxon>
        <taxon>Metazoa</taxon>
        <taxon>Ecdysozoa</taxon>
        <taxon>Arthropoda</taxon>
        <taxon>Hexapoda</taxon>
        <taxon>Insecta</taxon>
        <taxon>Pterygota</taxon>
        <taxon>Neoptera</taxon>
        <taxon>Endopterygota</taxon>
        <taxon>Diptera</taxon>
        <taxon>Nematocera</taxon>
        <taxon>Chironomoidea</taxon>
        <taxon>Chironomidae</taxon>
        <taxon>Chironominae</taxon>
        <taxon>Polypedilum</taxon>
        <taxon>Polypedilum</taxon>
    </lineage>
</organism>
<dbReference type="EMBL" id="JADBJN010000003">
    <property type="protein sequence ID" value="KAG5670504.1"/>
    <property type="molecule type" value="Genomic_DNA"/>
</dbReference>
<evidence type="ECO:0000256" key="1">
    <source>
        <dbReference type="ARBA" id="ARBA00004123"/>
    </source>
</evidence>
<dbReference type="FunFam" id="3.30.160.60:FF:000204">
    <property type="entry name" value="Zinc finger protein 331"/>
    <property type="match status" value="1"/>
</dbReference>
<accession>A0A9J6BLB3</accession>
<evidence type="ECO:0000259" key="11">
    <source>
        <dbReference type="PROSITE" id="PS50157"/>
    </source>
</evidence>
<dbReference type="GO" id="GO:0008270">
    <property type="term" value="F:zinc ion binding"/>
    <property type="evidence" value="ECO:0007669"/>
    <property type="project" value="UniProtKB-KW"/>
</dbReference>
<evidence type="ECO:0000256" key="5">
    <source>
        <dbReference type="ARBA" id="ARBA00022833"/>
    </source>
</evidence>
<feature type="domain" description="C2H2-type" evidence="11">
    <location>
        <begin position="150"/>
        <end position="177"/>
    </location>
</feature>
<evidence type="ECO:0000256" key="10">
    <source>
        <dbReference type="PROSITE-ProRule" id="PRU00042"/>
    </source>
</evidence>
<keyword evidence="7" id="KW-0238">DNA-binding</keyword>
<keyword evidence="9" id="KW-0539">Nucleus</keyword>
<dbReference type="GO" id="GO:0005634">
    <property type="term" value="C:nucleus"/>
    <property type="evidence" value="ECO:0007669"/>
    <property type="project" value="UniProtKB-SubCell"/>
</dbReference>
<dbReference type="PROSITE" id="PS50157">
    <property type="entry name" value="ZINC_FINGER_C2H2_2"/>
    <property type="match status" value="5"/>
</dbReference>
<dbReference type="Pfam" id="PF00096">
    <property type="entry name" value="zf-C2H2"/>
    <property type="match status" value="3"/>
</dbReference>
<gene>
    <name evidence="12" type="ORF">PVAND_000763</name>
</gene>
<evidence type="ECO:0000313" key="13">
    <source>
        <dbReference type="Proteomes" id="UP001107558"/>
    </source>
</evidence>
<dbReference type="GO" id="GO:0010468">
    <property type="term" value="P:regulation of gene expression"/>
    <property type="evidence" value="ECO:0007669"/>
    <property type="project" value="TreeGrafter"/>
</dbReference>
<comment type="caution">
    <text evidence="12">The sequence shown here is derived from an EMBL/GenBank/DDBJ whole genome shotgun (WGS) entry which is preliminary data.</text>
</comment>
<evidence type="ECO:0000256" key="9">
    <source>
        <dbReference type="ARBA" id="ARBA00023242"/>
    </source>
</evidence>
<dbReference type="Pfam" id="PF13912">
    <property type="entry name" value="zf-C2H2_6"/>
    <property type="match status" value="1"/>
</dbReference>
<dbReference type="InterPro" id="IPR013087">
    <property type="entry name" value="Znf_C2H2_type"/>
</dbReference>
<evidence type="ECO:0000256" key="6">
    <source>
        <dbReference type="ARBA" id="ARBA00023015"/>
    </source>
</evidence>
<dbReference type="SMART" id="SM00355">
    <property type="entry name" value="ZnF_C2H2"/>
    <property type="match status" value="7"/>
</dbReference>
<evidence type="ECO:0000256" key="3">
    <source>
        <dbReference type="ARBA" id="ARBA00022737"/>
    </source>
</evidence>
<dbReference type="SUPFAM" id="SSF57667">
    <property type="entry name" value="beta-beta-alpha zinc fingers"/>
    <property type="match status" value="3"/>
</dbReference>
<dbReference type="PROSITE" id="PS00028">
    <property type="entry name" value="ZINC_FINGER_C2H2_1"/>
    <property type="match status" value="4"/>
</dbReference>
<keyword evidence="13" id="KW-1185">Reference proteome</keyword>
<dbReference type="InterPro" id="IPR036236">
    <property type="entry name" value="Znf_C2H2_sf"/>
</dbReference>
<keyword evidence="4 10" id="KW-0863">Zinc-finger</keyword>
<dbReference type="Gene3D" id="3.30.160.60">
    <property type="entry name" value="Classic Zinc Finger"/>
    <property type="match status" value="4"/>
</dbReference>
<feature type="domain" description="C2H2-type" evidence="11">
    <location>
        <begin position="120"/>
        <end position="148"/>
    </location>
</feature>
<reference evidence="12" key="1">
    <citation type="submission" date="2021-03" db="EMBL/GenBank/DDBJ databases">
        <title>Chromosome level genome of the anhydrobiotic midge Polypedilum vanderplanki.</title>
        <authorList>
            <person name="Yoshida Y."/>
            <person name="Kikawada T."/>
            <person name="Gusev O."/>
        </authorList>
    </citation>
    <scope>NUCLEOTIDE SEQUENCE</scope>
    <source>
        <strain evidence="12">NIAS01</strain>
        <tissue evidence="12">Whole body or cell culture</tissue>
    </source>
</reference>
<name>A0A9J6BLB3_POLVA</name>
<keyword evidence="3" id="KW-0677">Repeat</keyword>
<dbReference type="OrthoDB" id="7783437at2759"/>
<keyword evidence="6" id="KW-0805">Transcription regulation</keyword>
<dbReference type="AlphaFoldDB" id="A0A9J6BLB3"/>
<keyword evidence="2" id="KW-0479">Metal-binding</keyword>
<proteinExistence type="predicted"/>